<gene>
    <name evidence="2" type="ORF">AVDCRST_MAG41-3208</name>
</gene>
<protein>
    <submittedName>
        <fullName evidence="2">Uncharacterized protein</fullName>
    </submittedName>
</protein>
<feature type="compositionally biased region" description="Basic and acidic residues" evidence="1">
    <location>
        <begin position="47"/>
        <end position="61"/>
    </location>
</feature>
<feature type="region of interest" description="Disordered" evidence="1">
    <location>
        <begin position="1"/>
        <end position="150"/>
    </location>
</feature>
<feature type="compositionally biased region" description="Low complexity" evidence="1">
    <location>
        <begin position="29"/>
        <end position="38"/>
    </location>
</feature>
<proteinExistence type="predicted"/>
<feature type="non-terminal residue" evidence="2">
    <location>
        <position position="150"/>
    </location>
</feature>
<feature type="non-terminal residue" evidence="2">
    <location>
        <position position="1"/>
    </location>
</feature>
<feature type="compositionally biased region" description="Basic residues" evidence="1">
    <location>
        <begin position="103"/>
        <end position="118"/>
    </location>
</feature>
<reference evidence="2" key="1">
    <citation type="submission" date="2020-02" db="EMBL/GenBank/DDBJ databases">
        <authorList>
            <person name="Meier V. D."/>
        </authorList>
    </citation>
    <scope>NUCLEOTIDE SEQUENCE</scope>
    <source>
        <strain evidence="2">AVDCRST_MAG41</strain>
    </source>
</reference>
<evidence type="ECO:0000313" key="2">
    <source>
        <dbReference type="EMBL" id="CAA9275507.1"/>
    </source>
</evidence>
<name>A0A6J4JDS7_9ACTN</name>
<evidence type="ECO:0000256" key="1">
    <source>
        <dbReference type="SAM" id="MobiDB-lite"/>
    </source>
</evidence>
<dbReference type="AlphaFoldDB" id="A0A6J4JDS7"/>
<organism evidence="2">
    <name type="scientific">uncultured Mycobacteriales bacterium</name>
    <dbReference type="NCBI Taxonomy" id="581187"/>
    <lineage>
        <taxon>Bacteria</taxon>
        <taxon>Bacillati</taxon>
        <taxon>Actinomycetota</taxon>
        <taxon>Actinomycetes</taxon>
        <taxon>Mycobacteriales</taxon>
        <taxon>environmental samples</taxon>
    </lineage>
</organism>
<dbReference type="EMBL" id="CADCTP010000293">
    <property type="protein sequence ID" value="CAA9275507.1"/>
    <property type="molecule type" value="Genomic_DNA"/>
</dbReference>
<accession>A0A6J4JDS7</accession>
<sequence length="150" mass="15701">ARRPRHRAPEGARVRGVGPRLRCRGVPEADGVGAVHPAGVGGAAAGRPDRDHRRLGDRAEGLDPQVAGAGHPGPGRQADHVRAGVRGHGAVRGVLADHPDQRRGHRGRARGRLLHRHRDAAPDAGAGRRPRGHPQLHRDAPLAGAPGRGL</sequence>